<sequence>MLKVMIVDDEIIVRVGFQSCINWEAYGCQVVSTCESGGDAVEYMNRDVPDIVFTDIMMPGMDGIQLVKYISENHPDTKVVVLSCVDEIDYVKKAIKLGAEDYILKLSFTQDTLVELITRLKSMIEEERKKAGRGSLDMRVQSFNREEDLRTLLLGNQGPGDNEMLLDRLGYTYNPFETYQAGCFLVDDERMNRPGSGTDSHIRKYGLLNIVREYLENLPKSDLAFTGEHEIVVLFRREGGESPACFFPDTLDLLNHALKTHLNLTLSMGMGQECLSRMDIPAGFAQARRMAALRFFDGPAAFHCGREAAAGRPFIAKRSVQRNMQEAIFRQDAGEAFRLIDSWFEEMAGLRSYDQIQAIRRGVVETWVFISGYSIPEGADMPEYDEIYSTGDFWGAETLADLKGCFKAAVQSVVDYLMANKNANPEITRFLQYLEDHVDENISLEEAAGWCALGKSQFCILFKKAAGDTFVNYFNGLKMKKAFTLLGSSNIQVQEAASRIGIHDISYFSRLFKKYYNMSPSDVRKL</sequence>
<dbReference type="Gene3D" id="1.10.10.60">
    <property type="entry name" value="Homeodomain-like"/>
    <property type="match status" value="2"/>
</dbReference>
<evidence type="ECO:0000256" key="3">
    <source>
        <dbReference type="ARBA" id="ARBA00022490"/>
    </source>
</evidence>
<dbReference type="RefSeq" id="WP_002567030.1">
    <property type="nucleotide sequence ID" value="NZ_CABKUK010000007.1"/>
</dbReference>
<evidence type="ECO:0000256" key="4">
    <source>
        <dbReference type="ARBA" id="ARBA00022553"/>
    </source>
</evidence>
<keyword evidence="7 13" id="KW-0238">DNA-binding</keyword>
<dbReference type="GO" id="GO:0005737">
    <property type="term" value="C:cytoplasm"/>
    <property type="evidence" value="ECO:0007669"/>
    <property type="project" value="UniProtKB-SubCell"/>
</dbReference>
<evidence type="ECO:0000256" key="1">
    <source>
        <dbReference type="ARBA" id="ARBA00004496"/>
    </source>
</evidence>
<dbReference type="SUPFAM" id="SSF46689">
    <property type="entry name" value="Homeodomain-like"/>
    <property type="match status" value="2"/>
</dbReference>
<evidence type="ECO:0000313" key="15">
    <source>
        <dbReference type="Proteomes" id="UP000283975"/>
    </source>
</evidence>
<dbReference type="InterPro" id="IPR001789">
    <property type="entry name" value="Sig_transdc_resp-reg_receiver"/>
</dbReference>
<dbReference type="InterPro" id="IPR018060">
    <property type="entry name" value="HTH_AraC"/>
</dbReference>
<evidence type="ECO:0000256" key="10">
    <source>
        <dbReference type="PROSITE-ProRule" id="PRU00169"/>
    </source>
</evidence>
<evidence type="ECO:0000259" key="12">
    <source>
        <dbReference type="PROSITE" id="PS50110"/>
    </source>
</evidence>
<dbReference type="EMBL" id="QSHZ01000007">
    <property type="protein sequence ID" value="RHC56828.1"/>
    <property type="molecule type" value="Genomic_DNA"/>
</dbReference>
<evidence type="ECO:0000256" key="8">
    <source>
        <dbReference type="ARBA" id="ARBA00023163"/>
    </source>
</evidence>
<keyword evidence="5" id="KW-0902">Two-component regulatory system</keyword>
<dbReference type="GO" id="GO:0043565">
    <property type="term" value="F:sequence-specific DNA binding"/>
    <property type="evidence" value="ECO:0007669"/>
    <property type="project" value="InterPro"/>
</dbReference>
<keyword evidence="3" id="KW-0963">Cytoplasm</keyword>
<feature type="domain" description="HTH araC/xylS-type" evidence="11">
    <location>
        <begin position="428"/>
        <end position="526"/>
    </location>
</feature>
<dbReference type="Gene3D" id="3.40.50.2300">
    <property type="match status" value="1"/>
</dbReference>
<feature type="domain" description="Response regulatory" evidence="12">
    <location>
        <begin position="3"/>
        <end position="120"/>
    </location>
</feature>
<dbReference type="CDD" id="cd17536">
    <property type="entry name" value="REC_YesN-like"/>
    <property type="match status" value="1"/>
</dbReference>
<dbReference type="Proteomes" id="UP000284543">
    <property type="component" value="Unassembled WGS sequence"/>
</dbReference>
<keyword evidence="4 10" id="KW-0597">Phosphoprotein</keyword>
<dbReference type="InterPro" id="IPR009057">
    <property type="entry name" value="Homeodomain-like_sf"/>
</dbReference>
<dbReference type="InterPro" id="IPR041522">
    <property type="entry name" value="CdaR_GGDEF"/>
</dbReference>
<organism evidence="13 16">
    <name type="scientific">Enterocloster bolteae</name>
    <dbReference type="NCBI Taxonomy" id="208479"/>
    <lineage>
        <taxon>Bacteria</taxon>
        <taxon>Bacillati</taxon>
        <taxon>Bacillota</taxon>
        <taxon>Clostridia</taxon>
        <taxon>Lachnospirales</taxon>
        <taxon>Lachnospiraceae</taxon>
        <taxon>Enterocloster</taxon>
    </lineage>
</organism>
<dbReference type="GO" id="GO:0003700">
    <property type="term" value="F:DNA-binding transcription factor activity"/>
    <property type="evidence" value="ECO:0007669"/>
    <property type="project" value="InterPro"/>
</dbReference>
<keyword evidence="8" id="KW-0804">Transcription</keyword>
<name>A0A412Z1K4_9FIRM</name>
<dbReference type="PANTHER" id="PTHR42713">
    <property type="entry name" value="HISTIDINE KINASE-RELATED"/>
    <property type="match status" value="1"/>
</dbReference>
<dbReference type="Pfam" id="PF12833">
    <property type="entry name" value="HTH_18"/>
    <property type="match status" value="1"/>
</dbReference>
<evidence type="ECO:0000256" key="5">
    <source>
        <dbReference type="ARBA" id="ARBA00023012"/>
    </source>
</evidence>
<dbReference type="EMBL" id="QRZM01000009">
    <property type="protein sequence ID" value="RGV73777.1"/>
    <property type="molecule type" value="Genomic_DNA"/>
</dbReference>
<dbReference type="Proteomes" id="UP000283975">
    <property type="component" value="Unassembled WGS sequence"/>
</dbReference>
<dbReference type="PANTHER" id="PTHR42713:SF3">
    <property type="entry name" value="TRANSCRIPTIONAL REGULATORY PROTEIN HPTR"/>
    <property type="match status" value="1"/>
</dbReference>
<dbReference type="InterPro" id="IPR051552">
    <property type="entry name" value="HptR"/>
</dbReference>
<evidence type="ECO:0000313" key="13">
    <source>
        <dbReference type="EMBL" id="RGV73777.1"/>
    </source>
</evidence>
<evidence type="ECO:0000259" key="11">
    <source>
        <dbReference type="PROSITE" id="PS01124"/>
    </source>
</evidence>
<dbReference type="Pfam" id="PF00072">
    <property type="entry name" value="Response_reg"/>
    <property type="match status" value="1"/>
</dbReference>
<evidence type="ECO:0000256" key="6">
    <source>
        <dbReference type="ARBA" id="ARBA00023015"/>
    </source>
</evidence>
<protein>
    <recommendedName>
        <fullName evidence="2">Stage 0 sporulation protein A homolog</fullName>
    </recommendedName>
</protein>
<dbReference type="SUPFAM" id="SSF52172">
    <property type="entry name" value="CheY-like"/>
    <property type="match status" value="1"/>
</dbReference>
<proteinExistence type="predicted"/>
<dbReference type="AlphaFoldDB" id="A0A412Z1K4"/>
<evidence type="ECO:0000256" key="9">
    <source>
        <dbReference type="ARBA" id="ARBA00024867"/>
    </source>
</evidence>
<dbReference type="SMART" id="SM00342">
    <property type="entry name" value="HTH_ARAC"/>
    <property type="match status" value="1"/>
</dbReference>
<evidence type="ECO:0000313" key="14">
    <source>
        <dbReference type="EMBL" id="RHC56828.1"/>
    </source>
</evidence>
<dbReference type="PROSITE" id="PS01124">
    <property type="entry name" value="HTH_ARAC_FAMILY_2"/>
    <property type="match status" value="1"/>
</dbReference>
<comment type="function">
    <text evidence="9">May play the central regulatory role in sporulation. It may be an element of the effector pathway responsible for the activation of sporulation genes in response to nutritional stress. Spo0A may act in concert with spo0H (a sigma factor) to control the expression of some genes that are critical to the sporulation process.</text>
</comment>
<evidence type="ECO:0000256" key="2">
    <source>
        <dbReference type="ARBA" id="ARBA00018672"/>
    </source>
</evidence>
<dbReference type="KEGG" id="cbol:CGC65_11560"/>
<accession>A0A412Z1K4</accession>
<evidence type="ECO:0000313" key="16">
    <source>
        <dbReference type="Proteomes" id="UP000284543"/>
    </source>
</evidence>
<dbReference type="GO" id="GO:0000160">
    <property type="term" value="P:phosphorelay signal transduction system"/>
    <property type="evidence" value="ECO:0007669"/>
    <property type="project" value="UniProtKB-KW"/>
</dbReference>
<dbReference type="PROSITE" id="PS50110">
    <property type="entry name" value="RESPONSE_REGULATORY"/>
    <property type="match status" value="1"/>
</dbReference>
<gene>
    <name evidence="14" type="ORF">DW839_08895</name>
    <name evidence="13" type="ORF">DWW02_20585</name>
</gene>
<feature type="modified residue" description="4-aspartylphosphate" evidence="10">
    <location>
        <position position="55"/>
    </location>
</feature>
<evidence type="ECO:0000256" key="7">
    <source>
        <dbReference type="ARBA" id="ARBA00023125"/>
    </source>
</evidence>
<comment type="subcellular location">
    <subcellularLocation>
        <location evidence="1">Cytoplasm</location>
    </subcellularLocation>
</comment>
<dbReference type="InterPro" id="IPR011006">
    <property type="entry name" value="CheY-like_superfamily"/>
</dbReference>
<reference evidence="15 16" key="1">
    <citation type="submission" date="2018-08" db="EMBL/GenBank/DDBJ databases">
        <title>A genome reference for cultivated species of the human gut microbiota.</title>
        <authorList>
            <person name="Zou Y."/>
            <person name="Xue W."/>
            <person name="Luo G."/>
        </authorList>
    </citation>
    <scope>NUCLEOTIDE SEQUENCE [LARGE SCALE GENOMIC DNA]</scope>
    <source>
        <strain evidence="13 16">AF14-18</strain>
        <strain evidence="14 15">AM35-14</strain>
    </source>
</reference>
<keyword evidence="6" id="KW-0805">Transcription regulation</keyword>
<dbReference type="SMART" id="SM00448">
    <property type="entry name" value="REC"/>
    <property type="match status" value="1"/>
</dbReference>
<comment type="caution">
    <text evidence="13">The sequence shown here is derived from an EMBL/GenBank/DDBJ whole genome shotgun (WGS) entry which is preliminary data.</text>
</comment>
<dbReference type="Pfam" id="PF17853">
    <property type="entry name" value="GGDEF_2"/>
    <property type="match status" value="1"/>
</dbReference>